<feature type="non-terminal residue" evidence="8">
    <location>
        <position position="1"/>
    </location>
</feature>
<dbReference type="Pfam" id="PF05670">
    <property type="entry name" value="NFACT-R_1"/>
    <property type="match status" value="1"/>
</dbReference>
<keyword evidence="4" id="KW-0175">Coiled coil</keyword>
<evidence type="ECO:0000256" key="5">
    <source>
        <dbReference type="SAM" id="MobiDB-lite"/>
    </source>
</evidence>
<feature type="compositionally biased region" description="Basic and acidic residues" evidence="5">
    <location>
        <begin position="452"/>
        <end position="463"/>
    </location>
</feature>
<evidence type="ECO:0000256" key="1">
    <source>
        <dbReference type="ARBA" id="ARBA00004496"/>
    </source>
</evidence>
<feature type="region of interest" description="Disordered" evidence="5">
    <location>
        <begin position="874"/>
        <end position="900"/>
    </location>
</feature>
<feature type="compositionally biased region" description="Basic residues" evidence="5">
    <location>
        <begin position="540"/>
        <end position="559"/>
    </location>
</feature>
<feature type="region of interest" description="Disordered" evidence="5">
    <location>
        <begin position="256"/>
        <end position="301"/>
    </location>
</feature>
<feature type="compositionally biased region" description="Basic and acidic residues" evidence="5">
    <location>
        <begin position="505"/>
        <end position="514"/>
    </location>
</feature>
<feature type="compositionally biased region" description="Basic residues" evidence="5">
    <location>
        <begin position="464"/>
        <end position="480"/>
    </location>
</feature>
<dbReference type="InterPro" id="IPR021846">
    <property type="entry name" value="NFACT-C"/>
</dbReference>
<evidence type="ECO:0000256" key="4">
    <source>
        <dbReference type="ARBA" id="ARBA00023054"/>
    </source>
</evidence>
<dbReference type="InterPro" id="IPR051608">
    <property type="entry name" value="RQC_Subunit_NEMF"/>
</dbReference>
<protein>
    <recommendedName>
        <fullName evidence="10">NFACT RNA-binding domain-containing protein</fullName>
    </recommendedName>
</protein>
<feature type="compositionally biased region" description="Basic and acidic residues" evidence="5">
    <location>
        <begin position="386"/>
        <end position="409"/>
    </location>
</feature>
<feature type="region of interest" description="Disordered" evidence="5">
    <location>
        <begin position="660"/>
        <end position="721"/>
    </location>
</feature>
<organism evidence="8 9">
    <name type="scientific">Aduncisulcus paluster</name>
    <dbReference type="NCBI Taxonomy" id="2918883"/>
    <lineage>
        <taxon>Eukaryota</taxon>
        <taxon>Metamonada</taxon>
        <taxon>Carpediemonas-like organisms</taxon>
        <taxon>Aduncisulcus</taxon>
    </lineage>
</organism>
<dbReference type="Pfam" id="PF11923">
    <property type="entry name" value="NFACT-C"/>
    <property type="match status" value="1"/>
</dbReference>
<comment type="similarity">
    <text evidence="2">Belongs to the NEMF family.</text>
</comment>
<dbReference type="PANTHER" id="PTHR15239">
    <property type="entry name" value="NUCLEAR EXPORT MEDIATOR FACTOR NEMF"/>
    <property type="match status" value="1"/>
</dbReference>
<feature type="domain" description="NFACT RNA-binding" evidence="6">
    <location>
        <begin position="99"/>
        <end position="232"/>
    </location>
</feature>
<feature type="compositionally biased region" description="Acidic residues" evidence="5">
    <location>
        <begin position="369"/>
        <end position="385"/>
    </location>
</feature>
<evidence type="ECO:0000259" key="7">
    <source>
        <dbReference type="Pfam" id="PF11923"/>
    </source>
</evidence>
<proteinExistence type="inferred from homology"/>
<evidence type="ECO:0000313" key="9">
    <source>
        <dbReference type="Proteomes" id="UP001057375"/>
    </source>
</evidence>
<dbReference type="EMBL" id="BQXS01011220">
    <property type="protein sequence ID" value="GKT36414.1"/>
    <property type="molecule type" value="Genomic_DNA"/>
</dbReference>
<feature type="compositionally biased region" description="Basic and acidic residues" evidence="5">
    <location>
        <begin position="671"/>
        <end position="684"/>
    </location>
</feature>
<feature type="region of interest" description="Disordered" evidence="5">
    <location>
        <begin position="355"/>
        <end position="415"/>
    </location>
</feature>
<feature type="domain" description="NFACT protein C-terminal" evidence="7">
    <location>
        <begin position="773"/>
        <end position="859"/>
    </location>
</feature>
<gene>
    <name evidence="8" type="ORF">ADUPG1_009384</name>
</gene>
<feature type="compositionally biased region" description="Low complexity" evidence="5">
    <location>
        <begin position="660"/>
        <end position="669"/>
    </location>
</feature>
<feature type="compositionally biased region" description="Acidic residues" evidence="5">
    <location>
        <begin position="685"/>
        <end position="718"/>
    </location>
</feature>
<feature type="compositionally biased region" description="Polar residues" evidence="5">
    <location>
        <begin position="278"/>
        <end position="296"/>
    </location>
</feature>
<sequence>SKKDMKDGGKKKSNKKFSILNNVLFLDLLIPSNIGVLSHARNLYDQSKSLENKDIRTREASARVIQHAYKESEVVSKQAISKARHTSLKGVRKQLWFEKFHWFISSDGLLVLCGRDAQNNERLVKNHLNDNDIYVHTTIHGASSVVIKMPKTSQSSHTSSGGNKSQYSHSSPSVPPTSTLFEAGLMSTCRSKAWTHTASHITVGAYWVYGTQVSKHAPSGESVSAGGFVIRGKRNEIKLERLEQIRKDHFSSASSATLPLPLPLPPSSSSSSSSSLSVQGRVQSDNRTDYSISGMSENKRNFLPTDIGIGVMFKLSDNSSIFRHFTEKIGWMEEEKLEAERKKKRDLELKIEKERKKREREERKRKKEEEEEREEEEEEEEEEEHEKETEEEFKPKIEQEREVRGDDKAIQSQKNHKYMVKVVLDEEEMEEEEIIHLQKTRGKGRKSQFVQFEKKEEKRELSQKTKKRKLYKQKKMKGSRKQQDWIIDDNEEDHEATRGGIESSEVNRGDKDIPSLDGHGICQKKGREPRKLNFKETQKQKRKERREKIKDQKRRARDARHIKHVLHDLSKSLRIQGKTEAEVEQEIRRKEKELRQTNSSIAGSSIAGGYDGEFIADPSISQTVPPSLIPSITSSFSTTLLSLTVSPSLLCPFCGQLHPTQTQTQTQTQRGEQERGEEEVHKREEEEEEEEEEREEEEEEEQREEEEKEEKEEKEEASENGINRIVQYSQLIKKERDDHLAMLIEQESLTHLSTKTSKEDMNVVSTLVSNYIPEIMTLTGNPFEDEHCIWASCIVAPMSALVGCKCKFIAKISPGTMKRGTAVSLVRNLFLSPKAFNPSDEQASLIRSIPDGEMNNVILSNISLSHPFIKRMEKNAKKEKMKAKMERKRQRKESSKKVKK</sequence>
<keyword evidence="3" id="KW-0963">Cytoplasm</keyword>
<dbReference type="PANTHER" id="PTHR15239:SF6">
    <property type="entry name" value="RIBOSOME QUALITY CONTROL COMPLEX SUBUNIT NEMF"/>
    <property type="match status" value="1"/>
</dbReference>
<accession>A0ABQ5KYA2</accession>
<keyword evidence="9" id="KW-1185">Reference proteome</keyword>
<feature type="region of interest" description="Disordered" evidence="5">
    <location>
        <begin position="150"/>
        <end position="175"/>
    </location>
</feature>
<feature type="compositionally biased region" description="Low complexity" evidence="5">
    <location>
        <begin position="267"/>
        <end position="277"/>
    </location>
</feature>
<feature type="region of interest" description="Disordered" evidence="5">
    <location>
        <begin position="436"/>
        <end position="559"/>
    </location>
</feature>
<evidence type="ECO:0008006" key="10">
    <source>
        <dbReference type="Google" id="ProtNLM"/>
    </source>
</evidence>
<evidence type="ECO:0000256" key="3">
    <source>
        <dbReference type="ARBA" id="ARBA00022490"/>
    </source>
</evidence>
<dbReference type="InterPro" id="IPR008532">
    <property type="entry name" value="NFACT_RNA-bd"/>
</dbReference>
<comment type="caution">
    <text evidence="8">The sequence shown here is derived from an EMBL/GenBank/DDBJ whole genome shotgun (WGS) entry which is preliminary data.</text>
</comment>
<evidence type="ECO:0000256" key="2">
    <source>
        <dbReference type="ARBA" id="ARBA00008318"/>
    </source>
</evidence>
<feature type="compositionally biased region" description="Basic and acidic residues" evidence="5">
    <location>
        <begin position="525"/>
        <end position="539"/>
    </location>
</feature>
<evidence type="ECO:0000313" key="8">
    <source>
        <dbReference type="EMBL" id="GKT36414.1"/>
    </source>
</evidence>
<comment type="subcellular location">
    <subcellularLocation>
        <location evidence="1">Cytoplasm</location>
    </subcellularLocation>
</comment>
<evidence type="ECO:0000259" key="6">
    <source>
        <dbReference type="Pfam" id="PF05670"/>
    </source>
</evidence>
<feature type="compositionally biased region" description="Polar residues" evidence="5">
    <location>
        <begin position="151"/>
        <end position="167"/>
    </location>
</feature>
<dbReference type="Proteomes" id="UP001057375">
    <property type="component" value="Unassembled WGS sequence"/>
</dbReference>
<feature type="compositionally biased region" description="Basic and acidic residues" evidence="5">
    <location>
        <begin position="874"/>
        <end position="884"/>
    </location>
</feature>
<name>A0ABQ5KYA2_9EUKA</name>
<reference evidence="8" key="1">
    <citation type="submission" date="2022-03" db="EMBL/GenBank/DDBJ databases">
        <title>Draft genome sequence of Aduncisulcus paluster, a free-living microaerophilic Fornicata.</title>
        <authorList>
            <person name="Yuyama I."/>
            <person name="Kume K."/>
            <person name="Tamura T."/>
            <person name="Inagaki Y."/>
            <person name="Hashimoto T."/>
        </authorList>
    </citation>
    <scope>NUCLEOTIDE SEQUENCE</scope>
    <source>
        <strain evidence="8">NY0171</strain>
    </source>
</reference>